<evidence type="ECO:0000313" key="2">
    <source>
        <dbReference type="Proteomes" id="UP000530928"/>
    </source>
</evidence>
<dbReference type="AlphaFoldDB" id="A0A7W0HPB3"/>
<keyword evidence="2" id="KW-1185">Reference proteome</keyword>
<dbReference type="EMBL" id="JACDUR010000002">
    <property type="protein sequence ID" value="MBA2890396.1"/>
    <property type="molecule type" value="Genomic_DNA"/>
</dbReference>
<gene>
    <name evidence="1" type="ORF">HNR30_001737</name>
</gene>
<proteinExistence type="predicted"/>
<protein>
    <submittedName>
        <fullName evidence="1">Uncharacterized protein</fullName>
    </submittedName>
</protein>
<accession>A0A7W0HPB3</accession>
<dbReference type="Proteomes" id="UP000530928">
    <property type="component" value="Unassembled WGS sequence"/>
</dbReference>
<sequence length="120" mass="13075">MHSIYHAPSAELFVADGRRFTMYAVVSLSGGVLDYYALEGRRTRLTGGRFRLDLDEPVTYSSIDLLATSLGQRTLVAGDRCLPLFPPTGAASVRLELDWTQSGTSGPCPAYSQSLFLKAQ</sequence>
<comment type="caution">
    <text evidence="1">The sequence shown here is derived from an EMBL/GenBank/DDBJ whole genome shotgun (WGS) entry which is preliminary data.</text>
</comment>
<evidence type="ECO:0000313" key="1">
    <source>
        <dbReference type="EMBL" id="MBA2890396.1"/>
    </source>
</evidence>
<dbReference type="RefSeq" id="WP_181609222.1">
    <property type="nucleotide sequence ID" value="NZ_BAABAM010000006.1"/>
</dbReference>
<organism evidence="1 2">
    <name type="scientific">Nonomuraea soli</name>
    <dbReference type="NCBI Taxonomy" id="1032476"/>
    <lineage>
        <taxon>Bacteria</taxon>
        <taxon>Bacillati</taxon>
        <taxon>Actinomycetota</taxon>
        <taxon>Actinomycetes</taxon>
        <taxon>Streptosporangiales</taxon>
        <taxon>Streptosporangiaceae</taxon>
        <taxon>Nonomuraea</taxon>
    </lineage>
</organism>
<name>A0A7W0HPB3_9ACTN</name>
<reference evidence="1 2" key="1">
    <citation type="submission" date="2020-07" db="EMBL/GenBank/DDBJ databases">
        <title>Genomic Encyclopedia of Type Strains, Phase IV (KMG-IV): sequencing the most valuable type-strain genomes for metagenomic binning, comparative biology and taxonomic classification.</title>
        <authorList>
            <person name="Goeker M."/>
        </authorList>
    </citation>
    <scope>NUCLEOTIDE SEQUENCE [LARGE SCALE GENOMIC DNA]</scope>
    <source>
        <strain evidence="1 2">DSM 45533</strain>
    </source>
</reference>